<dbReference type="Proteomes" id="UP001140087">
    <property type="component" value="Unassembled WGS sequence"/>
</dbReference>
<accession>A0ACC1KSK2</accession>
<proteinExistence type="predicted"/>
<sequence length="191" mass="21586">MQLHLTAARVWGQITVRLADDPVLGLGPARYARDLKHYIRRFERQMSRQGVRPAEHAGPATVRLDHIRAAQHQLEVSARIIDDSVRHLRHVYGEDCQMAGRRRHRTCAALRASINDRIAKLERHFVDPDGAPGRGWHKHVLVAPDSGAASGYQLFPALADALDAGDMPLLYEREKYIAGIVYEAAWFLRET</sequence>
<keyword evidence="1" id="KW-0378">Hydrolase</keyword>
<dbReference type="EC" id="3.4.17.21" evidence="1"/>
<keyword evidence="2" id="KW-1185">Reference proteome</keyword>
<protein>
    <submittedName>
        <fullName evidence="1">Vacuolar protein sorting-associated protein 70</fullName>
        <ecNumber evidence="1">3.4.17.21</ecNumber>
    </submittedName>
</protein>
<keyword evidence="1" id="KW-0121">Carboxypeptidase</keyword>
<name>A0ACC1KSK2_9FUNG</name>
<evidence type="ECO:0000313" key="1">
    <source>
        <dbReference type="EMBL" id="KAJ2794597.1"/>
    </source>
</evidence>
<keyword evidence="1" id="KW-0645">Protease</keyword>
<comment type="caution">
    <text evidence="1">The sequence shown here is derived from an EMBL/GenBank/DDBJ whole genome shotgun (WGS) entry which is preliminary data.</text>
</comment>
<gene>
    <name evidence="1" type="primary">VPS70_2</name>
    <name evidence="1" type="ORF">H4R21_005441</name>
</gene>
<organism evidence="1 2">
    <name type="scientific">Coemansia helicoidea</name>
    <dbReference type="NCBI Taxonomy" id="1286919"/>
    <lineage>
        <taxon>Eukaryota</taxon>
        <taxon>Fungi</taxon>
        <taxon>Fungi incertae sedis</taxon>
        <taxon>Zoopagomycota</taxon>
        <taxon>Kickxellomycotina</taxon>
        <taxon>Kickxellomycetes</taxon>
        <taxon>Kickxellales</taxon>
        <taxon>Kickxellaceae</taxon>
        <taxon>Coemansia</taxon>
    </lineage>
</organism>
<dbReference type="EMBL" id="JANBUN010002455">
    <property type="protein sequence ID" value="KAJ2794597.1"/>
    <property type="molecule type" value="Genomic_DNA"/>
</dbReference>
<evidence type="ECO:0000313" key="2">
    <source>
        <dbReference type="Proteomes" id="UP001140087"/>
    </source>
</evidence>
<reference evidence="1" key="1">
    <citation type="submission" date="2022-07" db="EMBL/GenBank/DDBJ databases">
        <title>Phylogenomic reconstructions and comparative analyses of Kickxellomycotina fungi.</title>
        <authorList>
            <person name="Reynolds N.K."/>
            <person name="Stajich J.E."/>
            <person name="Barry K."/>
            <person name="Grigoriev I.V."/>
            <person name="Crous P."/>
            <person name="Smith M.E."/>
        </authorList>
    </citation>
    <scope>NUCLEOTIDE SEQUENCE</scope>
    <source>
        <strain evidence="1">BCRC 34780</strain>
    </source>
</reference>